<dbReference type="InterPro" id="IPR007217">
    <property type="entry name" value="Per1-like"/>
</dbReference>
<sequence>MKLQGPSLLVAVLACFQKISASPGNDLYDYQDCRYQCEQISCENNPYNLVQDEIYHELIQNGNVDDYEWHNYNPGWEFTPMPLPWYLNLLKWTCESNCDYQCQQIVTKERIQDNEEILQFHGKWPFNRIYGTQEFISVLFSLGNLIAHYSGFKMIKKSINQNKNTSRSIVNLELYILAIISVITMFAWIFSTIFHIRDFLITERLDYYFAGLTVLSGFYGIGNRVFKLYLPRRVWLRSLFTLACISAYTAHVYRLETDWLYTYNMRANITIGVLQNILWGVSCFKLYNKYYDLEHSNEKSQNLTHLQFINPKRIILYSFYSRSPKLYSLYPLLLCVIVIFGMSLEILDFPPIFYSLIDAHSLWHLVTIFPVYYGWYEWMIWDLNENVWDDLQILRQKKDQ</sequence>
<reference evidence="9" key="1">
    <citation type="submission" date="2016-05" db="EMBL/GenBank/DDBJ databases">
        <title>Comparative genomics of biotechnologically important yeasts.</title>
        <authorList>
            <consortium name="DOE Joint Genome Institute"/>
            <person name="Riley R."/>
            <person name="Haridas S."/>
            <person name="Wolfe K.H."/>
            <person name="Lopes M.R."/>
            <person name="Hittinger C.T."/>
            <person name="Goker M."/>
            <person name="Salamov A."/>
            <person name="Wisecaver J."/>
            <person name="Long T.M."/>
            <person name="Aerts A.L."/>
            <person name="Barry K."/>
            <person name="Choi C."/>
            <person name="Clum A."/>
            <person name="Coughlan A.Y."/>
            <person name="Deshpande S."/>
            <person name="Douglass A.P."/>
            <person name="Hanson S.J."/>
            <person name="Klenk H.-P."/>
            <person name="Labutti K."/>
            <person name="Lapidus A."/>
            <person name="Lindquist E."/>
            <person name="Lipzen A."/>
            <person name="Meier-Kolthoff J.P."/>
            <person name="Ohm R.A."/>
            <person name="Otillar R.P."/>
            <person name="Pangilinan J."/>
            <person name="Peng Y."/>
            <person name="Rokas A."/>
            <person name="Rosa C.A."/>
            <person name="Scheuner C."/>
            <person name="Sibirny A.A."/>
            <person name="Slot J.C."/>
            <person name="Stielow J.B."/>
            <person name="Sun H."/>
            <person name="Kurtzman C.P."/>
            <person name="Blackwell M."/>
            <person name="Grigoriev I.V."/>
            <person name="Jeffries T.W."/>
        </authorList>
    </citation>
    <scope>NUCLEOTIDE SEQUENCE [LARGE SCALE GENOMIC DNA]</scope>
    <source>
        <strain evidence="9">NRRL Y-1933</strain>
    </source>
</reference>
<dbReference type="AlphaFoldDB" id="A0A1E4RDG8"/>
<dbReference type="GO" id="GO:0006506">
    <property type="term" value="P:GPI anchor biosynthetic process"/>
    <property type="evidence" value="ECO:0007669"/>
    <property type="project" value="UniProtKB-KW"/>
</dbReference>
<evidence type="ECO:0000313" key="9">
    <source>
        <dbReference type="Proteomes" id="UP000095085"/>
    </source>
</evidence>
<feature type="transmembrane region" description="Helical" evidence="7">
    <location>
        <begin position="205"/>
        <end position="222"/>
    </location>
</feature>
<keyword evidence="7" id="KW-0256">Endoplasmic reticulum</keyword>
<keyword evidence="4 7" id="KW-0732">Signal</keyword>
<comment type="similarity">
    <text evidence="7">Belongs to the PGAP3 family.</text>
</comment>
<dbReference type="EMBL" id="KV454545">
    <property type="protein sequence ID" value="ODV65165.1"/>
    <property type="molecule type" value="Genomic_DNA"/>
</dbReference>
<proteinExistence type="inferred from homology"/>
<dbReference type="GeneID" id="30994831"/>
<comment type="subcellular location">
    <subcellularLocation>
        <location evidence="1">Endomembrane system</location>
        <topology evidence="1">Multi-pass membrane protein</topology>
    </subcellularLocation>
    <subcellularLocation>
        <location evidence="7">Endoplasmic reticulum membrane</location>
        <topology evidence="7">Multi-pass membrane protein</topology>
    </subcellularLocation>
</comment>
<evidence type="ECO:0000256" key="4">
    <source>
        <dbReference type="ARBA" id="ARBA00022729"/>
    </source>
</evidence>
<keyword evidence="5 7" id="KW-1133">Transmembrane helix</keyword>
<dbReference type="PANTHER" id="PTHR13148">
    <property type="entry name" value="PER1-RELATED"/>
    <property type="match status" value="1"/>
</dbReference>
<evidence type="ECO:0000256" key="1">
    <source>
        <dbReference type="ARBA" id="ARBA00004127"/>
    </source>
</evidence>
<evidence type="ECO:0000313" key="8">
    <source>
        <dbReference type="EMBL" id="ODV65165.1"/>
    </source>
</evidence>
<dbReference type="OrthoDB" id="419770at2759"/>
<feature type="transmembrane region" description="Helical" evidence="7">
    <location>
        <begin position="326"/>
        <end position="346"/>
    </location>
</feature>
<keyword evidence="9" id="KW-1185">Reference proteome</keyword>
<feature type="transmembrane region" description="Helical" evidence="7">
    <location>
        <begin position="135"/>
        <end position="152"/>
    </location>
</feature>
<dbReference type="RefSeq" id="XP_020074232.1">
    <property type="nucleotide sequence ID" value="XM_020220281.1"/>
</dbReference>
<evidence type="ECO:0000256" key="6">
    <source>
        <dbReference type="ARBA" id="ARBA00023136"/>
    </source>
</evidence>
<accession>A0A1E4RDG8</accession>
<evidence type="ECO:0000256" key="3">
    <source>
        <dbReference type="ARBA" id="ARBA00022692"/>
    </source>
</evidence>
<evidence type="ECO:0000256" key="7">
    <source>
        <dbReference type="RuleBase" id="RU365066"/>
    </source>
</evidence>
<evidence type="ECO:0000256" key="2">
    <source>
        <dbReference type="ARBA" id="ARBA00022502"/>
    </source>
</evidence>
<protein>
    <recommendedName>
        <fullName evidence="7">Post-GPI attachment to proteins factor 3</fullName>
    </recommendedName>
</protein>
<dbReference type="Proteomes" id="UP000095085">
    <property type="component" value="Unassembled WGS sequence"/>
</dbReference>
<dbReference type="Pfam" id="PF04080">
    <property type="entry name" value="Per1"/>
    <property type="match status" value="1"/>
</dbReference>
<organism evidence="8 9">
    <name type="scientific">Hyphopichia burtonii NRRL Y-1933</name>
    <dbReference type="NCBI Taxonomy" id="984485"/>
    <lineage>
        <taxon>Eukaryota</taxon>
        <taxon>Fungi</taxon>
        <taxon>Dikarya</taxon>
        <taxon>Ascomycota</taxon>
        <taxon>Saccharomycotina</taxon>
        <taxon>Pichiomycetes</taxon>
        <taxon>Debaryomycetaceae</taxon>
        <taxon>Hyphopichia</taxon>
    </lineage>
</organism>
<feature type="transmembrane region" description="Helical" evidence="7">
    <location>
        <begin position="265"/>
        <end position="287"/>
    </location>
</feature>
<comment type="function">
    <text evidence="7">Involved in the lipid remodeling steps of GPI-anchor maturation.</text>
</comment>
<dbReference type="PANTHER" id="PTHR13148:SF0">
    <property type="entry name" value="POST-GPI ATTACHMENT TO PROTEINS FACTOR 3"/>
    <property type="match status" value="1"/>
</dbReference>
<dbReference type="PROSITE" id="PS51257">
    <property type="entry name" value="PROKAR_LIPOPROTEIN"/>
    <property type="match status" value="1"/>
</dbReference>
<feature type="signal peptide" evidence="7">
    <location>
        <begin position="1"/>
        <end position="21"/>
    </location>
</feature>
<evidence type="ECO:0000256" key="5">
    <source>
        <dbReference type="ARBA" id="ARBA00022989"/>
    </source>
</evidence>
<feature type="transmembrane region" description="Helical" evidence="7">
    <location>
        <begin position="234"/>
        <end position="253"/>
    </location>
</feature>
<gene>
    <name evidence="8" type="ORF">HYPBUDRAFT_150543</name>
</gene>
<feature type="transmembrane region" description="Helical" evidence="7">
    <location>
        <begin position="352"/>
        <end position="375"/>
    </location>
</feature>
<feature type="chain" id="PRO_5016483289" description="Post-GPI attachment to proteins factor 3" evidence="7">
    <location>
        <begin position="22"/>
        <end position="400"/>
    </location>
</feature>
<name>A0A1E4RDG8_9ASCO</name>
<keyword evidence="6 7" id="KW-0472">Membrane</keyword>
<keyword evidence="2 7" id="KW-0337">GPI-anchor biosynthesis</keyword>
<dbReference type="GO" id="GO:0016788">
    <property type="term" value="F:hydrolase activity, acting on ester bonds"/>
    <property type="evidence" value="ECO:0007669"/>
    <property type="project" value="TreeGrafter"/>
</dbReference>
<feature type="transmembrane region" description="Helical" evidence="7">
    <location>
        <begin position="172"/>
        <end position="193"/>
    </location>
</feature>
<dbReference type="GO" id="GO:0005789">
    <property type="term" value="C:endoplasmic reticulum membrane"/>
    <property type="evidence" value="ECO:0007669"/>
    <property type="project" value="UniProtKB-SubCell"/>
</dbReference>
<keyword evidence="3 7" id="KW-0812">Transmembrane</keyword>
<dbReference type="STRING" id="984485.A0A1E4RDG8"/>